<feature type="compositionally biased region" description="Polar residues" evidence="1">
    <location>
        <begin position="10"/>
        <end position="42"/>
    </location>
</feature>
<gene>
    <name evidence="2" type="ORF">K491DRAFT_762740</name>
</gene>
<protein>
    <submittedName>
        <fullName evidence="2">Uncharacterized protein</fullName>
    </submittedName>
</protein>
<dbReference type="Proteomes" id="UP000799324">
    <property type="component" value="Unassembled WGS sequence"/>
</dbReference>
<dbReference type="AlphaFoldDB" id="A0A6A6SM59"/>
<reference evidence="2" key="1">
    <citation type="journal article" date="2020" name="Stud. Mycol.">
        <title>101 Dothideomycetes genomes: a test case for predicting lifestyles and emergence of pathogens.</title>
        <authorList>
            <person name="Haridas S."/>
            <person name="Albert R."/>
            <person name="Binder M."/>
            <person name="Bloem J."/>
            <person name="Labutti K."/>
            <person name="Salamov A."/>
            <person name="Andreopoulos B."/>
            <person name="Baker S."/>
            <person name="Barry K."/>
            <person name="Bills G."/>
            <person name="Bluhm B."/>
            <person name="Cannon C."/>
            <person name="Castanera R."/>
            <person name="Culley D."/>
            <person name="Daum C."/>
            <person name="Ezra D."/>
            <person name="Gonzalez J."/>
            <person name="Henrissat B."/>
            <person name="Kuo A."/>
            <person name="Liang C."/>
            <person name="Lipzen A."/>
            <person name="Lutzoni F."/>
            <person name="Magnuson J."/>
            <person name="Mondo S."/>
            <person name="Nolan M."/>
            <person name="Ohm R."/>
            <person name="Pangilinan J."/>
            <person name="Park H.-J."/>
            <person name="Ramirez L."/>
            <person name="Alfaro M."/>
            <person name="Sun H."/>
            <person name="Tritt A."/>
            <person name="Yoshinaga Y."/>
            <person name="Zwiers L.-H."/>
            <person name="Turgeon B."/>
            <person name="Goodwin S."/>
            <person name="Spatafora J."/>
            <person name="Crous P."/>
            <person name="Grigoriev I."/>
        </authorList>
    </citation>
    <scope>NUCLEOTIDE SEQUENCE</scope>
    <source>
        <strain evidence="2">CBS 122681</strain>
    </source>
</reference>
<accession>A0A6A6SM59</accession>
<name>A0A6A6SM59_9PLEO</name>
<evidence type="ECO:0000313" key="2">
    <source>
        <dbReference type="EMBL" id="KAF2648916.1"/>
    </source>
</evidence>
<sequence>MASPKRESSEWSNAHVESTSPSQRMTQNSTSAQGNFGTSETATAAPPADAGFPLQPNPYFEHTVLDFHRLGAYLAKVKENPDLTEEERVALFNKSARAEGEVSYDALAENSGRRRMGAALWEVWCMTETEIRDVGGMTCRTSRAIDDLPERTWGPEAWTIAAMALHASGDFDDVGFVDKSNYRNEFRHKSIVVLPSVAWSTDLNISPDEHEQVIFVVDDQQDDVWIAVEYSADEKAELKDANGKVIERETSERLKRTWGGIRDREANSLDESRKAVSRTARPYF</sequence>
<evidence type="ECO:0000256" key="1">
    <source>
        <dbReference type="SAM" id="MobiDB-lite"/>
    </source>
</evidence>
<feature type="region of interest" description="Disordered" evidence="1">
    <location>
        <begin position="1"/>
        <end position="55"/>
    </location>
</feature>
<dbReference type="EMBL" id="MU004515">
    <property type="protein sequence ID" value="KAF2648916.1"/>
    <property type="molecule type" value="Genomic_DNA"/>
</dbReference>
<evidence type="ECO:0000313" key="3">
    <source>
        <dbReference type="Proteomes" id="UP000799324"/>
    </source>
</evidence>
<organism evidence="2 3">
    <name type="scientific">Lophiostoma macrostomum CBS 122681</name>
    <dbReference type="NCBI Taxonomy" id="1314788"/>
    <lineage>
        <taxon>Eukaryota</taxon>
        <taxon>Fungi</taxon>
        <taxon>Dikarya</taxon>
        <taxon>Ascomycota</taxon>
        <taxon>Pezizomycotina</taxon>
        <taxon>Dothideomycetes</taxon>
        <taxon>Pleosporomycetidae</taxon>
        <taxon>Pleosporales</taxon>
        <taxon>Lophiostomataceae</taxon>
        <taxon>Lophiostoma</taxon>
    </lineage>
</organism>
<keyword evidence="3" id="KW-1185">Reference proteome</keyword>
<proteinExistence type="predicted"/>